<feature type="compositionally biased region" description="Polar residues" evidence="1">
    <location>
        <begin position="251"/>
        <end position="260"/>
    </location>
</feature>
<feature type="compositionally biased region" description="Polar residues" evidence="1">
    <location>
        <begin position="276"/>
        <end position="290"/>
    </location>
</feature>
<organism evidence="2 3">
    <name type="scientific">Artemisia annua</name>
    <name type="common">Sweet wormwood</name>
    <dbReference type="NCBI Taxonomy" id="35608"/>
    <lineage>
        <taxon>Eukaryota</taxon>
        <taxon>Viridiplantae</taxon>
        <taxon>Streptophyta</taxon>
        <taxon>Embryophyta</taxon>
        <taxon>Tracheophyta</taxon>
        <taxon>Spermatophyta</taxon>
        <taxon>Magnoliopsida</taxon>
        <taxon>eudicotyledons</taxon>
        <taxon>Gunneridae</taxon>
        <taxon>Pentapetalae</taxon>
        <taxon>asterids</taxon>
        <taxon>campanulids</taxon>
        <taxon>Asterales</taxon>
        <taxon>Asteraceae</taxon>
        <taxon>Asteroideae</taxon>
        <taxon>Anthemideae</taxon>
        <taxon>Artemisiinae</taxon>
        <taxon>Artemisia</taxon>
    </lineage>
</organism>
<feature type="compositionally biased region" description="Polar residues" evidence="1">
    <location>
        <begin position="305"/>
        <end position="319"/>
    </location>
</feature>
<protein>
    <submittedName>
        <fullName evidence="2">Uncharacterized protein</fullName>
    </submittedName>
</protein>
<dbReference type="PANTHER" id="PTHR45786">
    <property type="entry name" value="DNA BINDING PROTEIN-LIKE"/>
    <property type="match status" value="1"/>
</dbReference>
<feature type="compositionally biased region" description="Polar residues" evidence="1">
    <location>
        <begin position="167"/>
        <end position="177"/>
    </location>
</feature>
<name>A0A2U1L7H0_ARTAN</name>
<dbReference type="AlphaFoldDB" id="A0A2U1L7H0"/>
<gene>
    <name evidence="2" type="ORF">CTI12_AA521650</name>
</gene>
<dbReference type="OrthoDB" id="1301747at2759"/>
<comment type="caution">
    <text evidence="2">The sequence shown here is derived from an EMBL/GenBank/DDBJ whole genome shotgun (WGS) entry which is preliminary data.</text>
</comment>
<feature type="region of interest" description="Disordered" evidence="1">
    <location>
        <begin position="251"/>
        <end position="364"/>
    </location>
</feature>
<feature type="compositionally biased region" description="Polar residues" evidence="1">
    <location>
        <begin position="195"/>
        <end position="211"/>
    </location>
</feature>
<feature type="region of interest" description="Disordered" evidence="1">
    <location>
        <begin position="1"/>
        <end position="36"/>
    </location>
</feature>
<evidence type="ECO:0000313" key="3">
    <source>
        <dbReference type="Proteomes" id="UP000245207"/>
    </source>
</evidence>
<evidence type="ECO:0000313" key="2">
    <source>
        <dbReference type="EMBL" id="PWA44957.1"/>
    </source>
</evidence>
<dbReference type="Proteomes" id="UP000245207">
    <property type="component" value="Unassembled WGS sequence"/>
</dbReference>
<proteinExistence type="predicted"/>
<dbReference type="PANTHER" id="PTHR45786:SF74">
    <property type="entry name" value="ATP-DEPENDENT DNA HELICASE"/>
    <property type="match status" value="1"/>
</dbReference>
<keyword evidence="3" id="KW-1185">Reference proteome</keyword>
<feature type="region of interest" description="Disordered" evidence="1">
    <location>
        <begin position="125"/>
        <end position="215"/>
    </location>
</feature>
<evidence type="ECO:0000256" key="1">
    <source>
        <dbReference type="SAM" id="MobiDB-lite"/>
    </source>
</evidence>
<sequence length="478" mass="52540">MDDENTSTKSTKRISSKNLANKNFHEDQNTSSSSYKSSSFQYASFVSSENVPQPMLVDSPSSTRRVPLTELLNYDPLIENVAPWTFSNTPTMQQTNISALPRLPATNSFSARPTTTSSLNFVARTRGRPPKRDMSIGSSISCTPTQQTSNQRPPLSDLTNALPRTPATISLTATATTPLPVDFVRRPRGRPPKQPTTTTNSPKQTNATLSPLLSGMNPLLTKNTFSAFATPTRSVSQTTLCCNTIGGENISTLSPNSVTKSSDKLTPAASTRKRNCTSTDNSNVTLQTPCATPVNERPTHELKSCSATNRSVLTTQKSTYEVGESSRRPKRSKRPTLQSPTPISFNLDDDVHTTAPSKSKQSLDRNIMNQIKDVLDESSDLVKTFRRAREAYTEDNEQNIKIKLIAKRGKHGRQYDLPTANEVAGLIVGDVDACVEDRDIVLQKRDGPMQRINIFHPMYLALQYPLLMPCAQDGISNV</sequence>
<feature type="compositionally biased region" description="Polar residues" evidence="1">
    <location>
        <begin position="136"/>
        <end position="159"/>
    </location>
</feature>
<dbReference type="EMBL" id="PKPP01011015">
    <property type="protein sequence ID" value="PWA44957.1"/>
    <property type="molecule type" value="Genomic_DNA"/>
</dbReference>
<accession>A0A2U1L7H0</accession>
<reference evidence="2 3" key="1">
    <citation type="journal article" date="2018" name="Mol. Plant">
        <title>The genome of Artemisia annua provides insight into the evolution of Asteraceae family and artemisinin biosynthesis.</title>
        <authorList>
            <person name="Shen Q."/>
            <person name="Zhang L."/>
            <person name="Liao Z."/>
            <person name="Wang S."/>
            <person name="Yan T."/>
            <person name="Shi P."/>
            <person name="Liu M."/>
            <person name="Fu X."/>
            <person name="Pan Q."/>
            <person name="Wang Y."/>
            <person name="Lv Z."/>
            <person name="Lu X."/>
            <person name="Zhang F."/>
            <person name="Jiang W."/>
            <person name="Ma Y."/>
            <person name="Chen M."/>
            <person name="Hao X."/>
            <person name="Li L."/>
            <person name="Tang Y."/>
            <person name="Lv G."/>
            <person name="Zhou Y."/>
            <person name="Sun X."/>
            <person name="Brodelius P.E."/>
            <person name="Rose J.K.C."/>
            <person name="Tang K."/>
        </authorList>
    </citation>
    <scope>NUCLEOTIDE SEQUENCE [LARGE SCALE GENOMIC DNA]</scope>
    <source>
        <strain evidence="3">cv. Huhao1</strain>
        <tissue evidence="2">Leaf</tissue>
    </source>
</reference>